<dbReference type="Proteomes" id="UP000325333">
    <property type="component" value="Unassembled WGS sequence"/>
</dbReference>
<evidence type="ECO:0000313" key="3">
    <source>
        <dbReference type="Proteomes" id="UP000325333"/>
    </source>
</evidence>
<dbReference type="InterPro" id="IPR024501">
    <property type="entry name" value="DUF3141"/>
</dbReference>
<dbReference type="AlphaFoldDB" id="A0A5B0L4R4"/>
<feature type="compositionally biased region" description="Basic and acidic residues" evidence="1">
    <location>
        <begin position="792"/>
        <end position="802"/>
    </location>
</feature>
<dbReference type="SUPFAM" id="SSF53474">
    <property type="entry name" value="alpha/beta-Hydrolases"/>
    <property type="match status" value="1"/>
</dbReference>
<evidence type="ECO:0000256" key="1">
    <source>
        <dbReference type="SAM" id="MobiDB-lite"/>
    </source>
</evidence>
<reference evidence="2 3" key="1">
    <citation type="submission" date="2019-07" db="EMBL/GenBank/DDBJ databases">
        <title>Genome sequencing of the stress-tolerant strain Azospirillum brasilense Az19.</title>
        <authorList>
            <person name="Maroniche G.A."/>
            <person name="Garcia J.E."/>
            <person name="Pagnussat L."/>
            <person name="Amenta M."/>
            <person name="Creus C.M."/>
        </authorList>
    </citation>
    <scope>NUCLEOTIDE SEQUENCE [LARGE SCALE GENOMIC DNA]</scope>
    <source>
        <strain evidence="2 3">Az19</strain>
    </source>
</reference>
<dbReference type="Gene3D" id="3.40.50.1820">
    <property type="entry name" value="alpha/beta hydrolase"/>
    <property type="match status" value="1"/>
</dbReference>
<dbReference type="Pfam" id="PF11339">
    <property type="entry name" value="DUF3141"/>
    <property type="match status" value="1"/>
</dbReference>
<dbReference type="EMBL" id="VEWN01000001">
    <property type="protein sequence ID" value="KAA1058790.1"/>
    <property type="molecule type" value="Genomic_DNA"/>
</dbReference>
<feature type="region of interest" description="Disordered" evidence="1">
    <location>
        <begin position="816"/>
        <end position="837"/>
    </location>
</feature>
<protein>
    <recommendedName>
        <fullName evidence="4">DUF3141 domain-containing protein</fullName>
    </recommendedName>
</protein>
<dbReference type="PANTHER" id="PTHR36837:SF2">
    <property type="entry name" value="POLY(3-HYDROXYALKANOATE) POLYMERASE SUBUNIT PHAC"/>
    <property type="match status" value="1"/>
</dbReference>
<feature type="region of interest" description="Disordered" evidence="1">
    <location>
        <begin position="44"/>
        <end position="71"/>
    </location>
</feature>
<sequence>MKNRRVRPLTEQQPLASWFSAWTAAFPFLGPFVEPAENGTALKSAGTKSAGARQAEAKQVEETAAGKGVDGWQTPAFPNPFNLPNPFQDAFDYGVDAMQRWVLFLDVLRRRGDQFMDHADKGKPPVLTFPYEVVMEGRKLKRPCNYMLLHILPDPAVGTDPAKRPFVIVDPRAGHGPGIGGFKPDSQIGTALRAGHPCYFIGFHPEPEPGQTLADVGEAEAFFIEHVGKLHDNAGGKPCVIGNCQAGWAVMALSAVRPDLMGPIIIAGSPLSYWAGVKGRNPMRYLGGLYGGAWLAALASDLGNGRFDGAHLVGNFEKLDPANTYWKKAYNLYAHIDTEADRYLEFEKWWSGFFLMNGEEIEAITDELFVGNKMTSGGIVRNGRRLDLRNIRSPILVFASFGDNITPPQQALGWILDVYSDVEDIRAHEQTIVYNLHHDIGHLGIFVSGRVARKETSEFVENIDFIDLLPPGLYEMILQPKDPKVPGADLVAGDYVTRFEPRTLDDIRGLGGNTPEDDRRFAAVARISDINKGLYATFARPSIQATVNEPFAEWLRMMNPARSQYYLFSHLNPFMAPVGPMADWVREHRRPVSPDNPYLSAQNRVSDEIVQGLDRWRDARDGAVERLFMGLYNAPLLQALVGLAAPGEDARPPHVRDEAFEALVEKRMAEIMGRVEEGGMREALFRVLIHARRGEGALDERAFQMLRKIREEHPGTQHLSVDAVRAVFREQVFLMLMDEDTAMSALPKLLHGEKERKEVMALAERVLEASGPLTPDQRARLRQVDALLHNKEERIEAEREPPLRVLPGAGGASLAKAASDISRADAPPRAMGTAKAK</sequence>
<proteinExistence type="predicted"/>
<dbReference type="PANTHER" id="PTHR36837">
    <property type="entry name" value="POLY(3-HYDROXYALKANOATE) POLYMERASE SUBUNIT PHAC"/>
    <property type="match status" value="1"/>
</dbReference>
<evidence type="ECO:0008006" key="4">
    <source>
        <dbReference type="Google" id="ProtNLM"/>
    </source>
</evidence>
<gene>
    <name evidence="2" type="ORF">FH063_000990</name>
</gene>
<accession>A0A5B0L4R4</accession>
<comment type="caution">
    <text evidence="2">The sequence shown here is derived from an EMBL/GenBank/DDBJ whole genome shotgun (WGS) entry which is preliminary data.</text>
</comment>
<organism evidence="2 3">
    <name type="scientific">Azospirillum argentinense</name>
    <dbReference type="NCBI Taxonomy" id="2970906"/>
    <lineage>
        <taxon>Bacteria</taxon>
        <taxon>Pseudomonadati</taxon>
        <taxon>Pseudomonadota</taxon>
        <taxon>Alphaproteobacteria</taxon>
        <taxon>Rhodospirillales</taxon>
        <taxon>Azospirillaceae</taxon>
        <taxon>Azospirillum</taxon>
    </lineage>
</organism>
<evidence type="ECO:0000313" key="2">
    <source>
        <dbReference type="EMBL" id="KAA1058790.1"/>
    </source>
</evidence>
<dbReference type="InterPro" id="IPR051321">
    <property type="entry name" value="PHA/PHB_synthase"/>
</dbReference>
<feature type="region of interest" description="Disordered" evidence="1">
    <location>
        <begin position="792"/>
        <end position="811"/>
    </location>
</feature>
<dbReference type="InterPro" id="IPR029058">
    <property type="entry name" value="AB_hydrolase_fold"/>
</dbReference>
<name>A0A5B0L4R4_9PROT</name>